<evidence type="ECO:0000313" key="4">
    <source>
        <dbReference type="Ensembl" id="ENSCMMP00000011321.1"/>
    </source>
</evidence>
<dbReference type="InterPro" id="IPR027484">
    <property type="entry name" value="PInositol-4-P-5-kinase_N"/>
</dbReference>
<dbReference type="Ensembl" id="ENSCMMT00000012467.1">
    <property type="protein sequence ID" value="ENSCMMP00000011321.1"/>
    <property type="gene ID" value="ENSCMMG00000007176.1"/>
</dbReference>
<dbReference type="GO" id="GO:0046854">
    <property type="term" value="P:phosphatidylinositol phosphate biosynthetic process"/>
    <property type="evidence" value="ECO:0007669"/>
    <property type="project" value="TreeGrafter"/>
</dbReference>
<keyword evidence="1" id="KW-0808">Transferase</keyword>
<feature type="region of interest" description="Disordered" evidence="2">
    <location>
        <begin position="61"/>
        <end position="100"/>
    </location>
</feature>
<evidence type="ECO:0000259" key="3">
    <source>
        <dbReference type="PROSITE" id="PS51455"/>
    </source>
</evidence>
<feature type="region of interest" description="Disordered" evidence="2">
    <location>
        <begin position="349"/>
        <end position="370"/>
    </location>
</feature>
<organism evidence="4 5">
    <name type="scientific">Cairina moschata</name>
    <name type="common">Muscovy duck</name>
    <dbReference type="NCBI Taxonomy" id="8855"/>
    <lineage>
        <taxon>Eukaryota</taxon>
        <taxon>Metazoa</taxon>
        <taxon>Chordata</taxon>
        <taxon>Craniata</taxon>
        <taxon>Vertebrata</taxon>
        <taxon>Euteleostomi</taxon>
        <taxon>Archelosauria</taxon>
        <taxon>Archosauria</taxon>
        <taxon>Dinosauria</taxon>
        <taxon>Saurischia</taxon>
        <taxon>Theropoda</taxon>
        <taxon>Coelurosauria</taxon>
        <taxon>Aves</taxon>
        <taxon>Neognathae</taxon>
        <taxon>Galloanserae</taxon>
        <taxon>Anseriformes</taxon>
        <taxon>Anatidae</taxon>
        <taxon>Anatinae</taxon>
        <taxon>Cairina</taxon>
    </lineage>
</organism>
<reference evidence="4" key="2">
    <citation type="submission" date="2025-08" db="UniProtKB">
        <authorList>
            <consortium name="Ensembl"/>
        </authorList>
    </citation>
    <scope>IDENTIFICATION</scope>
</reference>
<dbReference type="PANTHER" id="PTHR23086:SF46">
    <property type="entry name" value="PHOSPHATIDYLINOSITOL 4-PHOSPHATE 5-KINASE-LIKE PROTEIN 1"/>
    <property type="match status" value="1"/>
</dbReference>
<dbReference type="Pfam" id="PF01504">
    <property type="entry name" value="PIP5K"/>
    <property type="match status" value="1"/>
</dbReference>
<dbReference type="InterPro" id="IPR002498">
    <property type="entry name" value="PInositol-4-P-4/5-kinase_core"/>
</dbReference>
<dbReference type="Proteomes" id="UP000694556">
    <property type="component" value="Chromosome 18"/>
</dbReference>
<dbReference type="GO" id="GO:0005886">
    <property type="term" value="C:plasma membrane"/>
    <property type="evidence" value="ECO:0007669"/>
    <property type="project" value="TreeGrafter"/>
</dbReference>
<dbReference type="GO" id="GO:0005524">
    <property type="term" value="F:ATP binding"/>
    <property type="evidence" value="ECO:0007669"/>
    <property type="project" value="UniProtKB-UniRule"/>
</dbReference>
<dbReference type="SMART" id="SM00330">
    <property type="entry name" value="PIPKc"/>
    <property type="match status" value="1"/>
</dbReference>
<protein>
    <submittedName>
        <fullName evidence="4">Phosphatidylinositol-4-phosphate 5-kinase like 1</fullName>
    </submittedName>
</protein>
<feature type="domain" description="PIPK" evidence="3">
    <location>
        <begin position="76"/>
        <end position="429"/>
    </location>
</feature>
<dbReference type="PANTHER" id="PTHR23086">
    <property type="entry name" value="PHOSPHATIDYLINOSITOL-4-PHOSPHATE 5-KINASE"/>
    <property type="match status" value="1"/>
</dbReference>
<dbReference type="Gene3D" id="3.30.800.10">
    <property type="entry name" value="Phosphatidylinositol Phosphate Kinase II Beta"/>
    <property type="match status" value="1"/>
</dbReference>
<name>A0A8C3BX61_CAIMO</name>
<evidence type="ECO:0000256" key="1">
    <source>
        <dbReference type="PROSITE-ProRule" id="PRU00781"/>
    </source>
</evidence>
<keyword evidence="5" id="KW-1185">Reference proteome</keyword>
<feature type="compositionally biased region" description="Pro residues" evidence="2">
    <location>
        <begin position="66"/>
        <end position="94"/>
    </location>
</feature>
<sequence length="430" mass="47775">MAAVTGGTPASRPRAGGLRLSLRAPQQHKLGLFEIGPEHKFYLLTCRLRAGLRAATQAAIDHPPAVSTPPAPTGGPTQPPRGPAHPRASPPPQDTPCDGDCAAVLRQPHEVGAAGLPPRPPGRAAAHRVPPQGFELLTYAGPAFARLRRALGLPEELYQAALSSRYFQFVSNSKSKARFFLTQDKRFFLKTQTKQEMRFLLANLPRYLRHLEAFPHSLLVRLLGAHSIVVPRRRRAGAPAAALPCPQRYFTVMLSVFFPDEGILERYDIKGCRVDRWAEPASAVVLKDLNFEGKSLVLGSQRPWLLRQLELDSRLLEELRVLDYSLLLAVRPLLPDGLTARSPVPCHVLQGSGPSQNQRPQPGGSDPLHCIDGPQRRYSVGLVDLFSTYTFRRRLEHLWKRIRYRDGSFSTVPPAAYAQRLCRWVEAHSE</sequence>
<evidence type="ECO:0000313" key="5">
    <source>
        <dbReference type="Proteomes" id="UP000694556"/>
    </source>
</evidence>
<reference evidence="4" key="3">
    <citation type="submission" date="2025-09" db="UniProtKB">
        <authorList>
            <consortium name="Ensembl"/>
        </authorList>
    </citation>
    <scope>IDENTIFICATION</scope>
</reference>
<dbReference type="SUPFAM" id="SSF56104">
    <property type="entry name" value="SAICAR synthase-like"/>
    <property type="match status" value="1"/>
</dbReference>
<accession>A0A8C3BX61</accession>
<dbReference type="InterPro" id="IPR027483">
    <property type="entry name" value="PInositol-4-P-4/5-kinase_C_sf"/>
</dbReference>
<dbReference type="Gene3D" id="3.30.810.10">
    <property type="entry name" value="2-Layer Sandwich"/>
    <property type="match status" value="1"/>
</dbReference>
<proteinExistence type="predicted"/>
<dbReference type="AlphaFoldDB" id="A0A8C3BX61"/>
<dbReference type="PROSITE" id="PS51455">
    <property type="entry name" value="PIPK"/>
    <property type="match status" value="1"/>
</dbReference>
<keyword evidence="1" id="KW-0067">ATP-binding</keyword>
<evidence type="ECO:0000256" key="2">
    <source>
        <dbReference type="SAM" id="MobiDB-lite"/>
    </source>
</evidence>
<keyword evidence="1" id="KW-0418">Kinase</keyword>
<reference evidence="4" key="1">
    <citation type="submission" date="2018-09" db="EMBL/GenBank/DDBJ databases">
        <title>Common duck and Muscovy duck high density SNP chip.</title>
        <authorList>
            <person name="Vignal A."/>
            <person name="Thebault N."/>
            <person name="Warren W.C."/>
        </authorList>
    </citation>
    <scope>NUCLEOTIDE SEQUENCE [LARGE SCALE GENOMIC DNA]</scope>
</reference>
<dbReference type="GO" id="GO:0016308">
    <property type="term" value="F:1-phosphatidylinositol-4-phosphate 5-kinase activity"/>
    <property type="evidence" value="ECO:0007669"/>
    <property type="project" value="TreeGrafter"/>
</dbReference>
<dbReference type="InterPro" id="IPR023610">
    <property type="entry name" value="PInositol-4/5-P-5/4-kinase"/>
</dbReference>
<keyword evidence="1" id="KW-0547">Nucleotide-binding</keyword>